<dbReference type="EMBL" id="OY726397">
    <property type="protein sequence ID" value="CAJ1501080.1"/>
    <property type="molecule type" value="Genomic_DNA"/>
</dbReference>
<protein>
    <recommendedName>
        <fullName evidence="4">DUF3263 domain-containing protein</fullName>
    </recommendedName>
</protein>
<evidence type="ECO:0000256" key="1">
    <source>
        <dbReference type="SAM" id="MobiDB-lite"/>
    </source>
</evidence>
<feature type="compositionally biased region" description="Polar residues" evidence="1">
    <location>
        <begin position="1"/>
        <end position="11"/>
    </location>
</feature>
<dbReference type="Proteomes" id="UP001190465">
    <property type="component" value="Chromosome"/>
</dbReference>
<feature type="compositionally biased region" description="Basic and acidic residues" evidence="1">
    <location>
        <begin position="106"/>
        <end position="115"/>
    </location>
</feature>
<feature type="region of interest" description="Disordered" evidence="1">
    <location>
        <begin position="1"/>
        <end position="24"/>
    </location>
</feature>
<proteinExistence type="predicted"/>
<organism evidence="2 3">
    <name type="scientific">[Mycobacterium] burgundiense</name>
    <dbReference type="NCBI Taxonomy" id="3064286"/>
    <lineage>
        <taxon>Bacteria</taxon>
        <taxon>Bacillati</taxon>
        <taxon>Actinomycetota</taxon>
        <taxon>Actinomycetes</taxon>
        <taxon>Mycobacteriales</taxon>
        <taxon>Mycobacteriaceae</taxon>
        <taxon>Mycolicibacterium</taxon>
    </lineage>
</organism>
<dbReference type="RefSeq" id="WP_308482034.1">
    <property type="nucleotide sequence ID" value="NZ_OY726397.1"/>
</dbReference>
<sequence length="137" mass="15228">MKKPTDQSTTRAGVRSLAPPGGAIPRVDQIDWEILEFVVSWAPFGGPDPEEALPRFGMTCEQLSQRFAQIVAEAGPFEARLDRPRRALLRRARQLLDSSSGGRGQRPSESDRGKSPDPAAMPSPGNWVVRRGVWHWR</sequence>
<keyword evidence="3" id="KW-1185">Reference proteome</keyword>
<name>A0ABN9N634_9MYCO</name>
<gene>
    <name evidence="2" type="ORF">MU0053_001836</name>
</gene>
<evidence type="ECO:0008006" key="4">
    <source>
        <dbReference type="Google" id="ProtNLM"/>
    </source>
</evidence>
<evidence type="ECO:0000313" key="2">
    <source>
        <dbReference type="EMBL" id="CAJ1501080.1"/>
    </source>
</evidence>
<evidence type="ECO:0000313" key="3">
    <source>
        <dbReference type="Proteomes" id="UP001190465"/>
    </source>
</evidence>
<accession>A0ABN9N634</accession>
<feature type="region of interest" description="Disordered" evidence="1">
    <location>
        <begin position="92"/>
        <end position="126"/>
    </location>
</feature>
<reference evidence="2 3" key="1">
    <citation type="submission" date="2023-08" db="EMBL/GenBank/DDBJ databases">
        <authorList>
            <person name="Folkvardsen B D."/>
            <person name="Norman A."/>
        </authorList>
    </citation>
    <scope>NUCLEOTIDE SEQUENCE [LARGE SCALE GENOMIC DNA]</scope>
    <source>
        <strain evidence="2 3">Mu0053</strain>
    </source>
</reference>